<name>A0A383EC10_9ZZZZ</name>
<accession>A0A383EC10</accession>
<dbReference type="EMBL" id="UINC01224504">
    <property type="protein sequence ID" value="SVE54154.1"/>
    <property type="molecule type" value="Genomic_DNA"/>
</dbReference>
<sequence length="73" mass="8321">MFYTLAKLFWLLANPLNMVLILLCLGVLLLWSRWQRLGLWLVSLIAASLLGLAILPLGQWLLSPLNNQFAPFK</sequence>
<dbReference type="AlphaFoldDB" id="A0A383EC10"/>
<feature type="transmembrane region" description="Helical" evidence="1">
    <location>
        <begin position="38"/>
        <end position="62"/>
    </location>
</feature>
<feature type="non-terminal residue" evidence="2">
    <location>
        <position position="73"/>
    </location>
</feature>
<keyword evidence="1" id="KW-0812">Transmembrane</keyword>
<evidence type="ECO:0000256" key="1">
    <source>
        <dbReference type="SAM" id="Phobius"/>
    </source>
</evidence>
<evidence type="ECO:0000313" key="2">
    <source>
        <dbReference type="EMBL" id="SVE54154.1"/>
    </source>
</evidence>
<proteinExistence type="predicted"/>
<reference evidence="2" key="1">
    <citation type="submission" date="2018-05" db="EMBL/GenBank/DDBJ databases">
        <authorList>
            <person name="Lanie J.A."/>
            <person name="Ng W.-L."/>
            <person name="Kazmierczak K.M."/>
            <person name="Andrzejewski T.M."/>
            <person name="Davidsen T.M."/>
            <person name="Wayne K.J."/>
            <person name="Tettelin H."/>
            <person name="Glass J.I."/>
            <person name="Rusch D."/>
            <person name="Podicherti R."/>
            <person name="Tsui H.-C.T."/>
            <person name="Winkler M.E."/>
        </authorList>
    </citation>
    <scope>NUCLEOTIDE SEQUENCE</scope>
</reference>
<evidence type="ECO:0008006" key="3">
    <source>
        <dbReference type="Google" id="ProtNLM"/>
    </source>
</evidence>
<feature type="transmembrane region" description="Helical" evidence="1">
    <location>
        <begin position="12"/>
        <end position="31"/>
    </location>
</feature>
<keyword evidence="1" id="KW-1133">Transmembrane helix</keyword>
<gene>
    <name evidence="2" type="ORF">METZ01_LOCUS507008</name>
</gene>
<keyword evidence="1" id="KW-0472">Membrane</keyword>
<protein>
    <recommendedName>
        <fullName evidence="3">YdcF family protein</fullName>
    </recommendedName>
</protein>
<organism evidence="2">
    <name type="scientific">marine metagenome</name>
    <dbReference type="NCBI Taxonomy" id="408172"/>
    <lineage>
        <taxon>unclassified sequences</taxon>
        <taxon>metagenomes</taxon>
        <taxon>ecological metagenomes</taxon>
    </lineage>
</organism>